<feature type="transmembrane region" description="Helical" evidence="7">
    <location>
        <begin position="283"/>
        <end position="302"/>
    </location>
</feature>
<feature type="transmembrane region" description="Helical" evidence="7">
    <location>
        <begin position="182"/>
        <end position="204"/>
    </location>
</feature>
<feature type="transmembrane region" description="Helical" evidence="7">
    <location>
        <begin position="332"/>
        <end position="349"/>
    </location>
</feature>
<keyword evidence="3 7" id="KW-0812">Transmembrane</keyword>
<accession>A0AAD9DCY6</accession>
<dbReference type="Gene3D" id="1.20.1250.20">
    <property type="entry name" value="MFS general substrate transporter like domains"/>
    <property type="match status" value="1"/>
</dbReference>
<evidence type="ECO:0000256" key="6">
    <source>
        <dbReference type="SAM" id="MobiDB-lite"/>
    </source>
</evidence>
<sequence>MERSIQISLAAFLLFIVLENVIGTITGPSLIFYIESVGGSNEDYGLTTSSVCLGMTLMMFYFGKWVDSNGNKYQAPLRFAFILGIIGSIIYFVASILPTGFWGVNAILVGRFVQGMGAAGKTLAKSWIATAIPYEQQKTVFAALSMISIVGQAIGPLMNTLVAEIHMEVPITSSYSISLNPYNSVGLLVAFNEVLLWVIIALLLQDPPPKKEKSLSSATGEDEPATEAGMYDILNAMTHFDIFFPLVQRFVTIANFVLYGVAVSPVAAHMLNWSPVEISNLSAVQSVFSFVGMGTTLVLSIIKTSDFVMIFIGNGIFMIAGLMTYFDWRADTATAISFSIPLILMTLVYPFTSPANQSSFNKAVFSRPEIAGSIGVLQSIYTQAATIAGIVGPPFVTSYVLRDPKDISLSSPYALSPWALYVPISSFLLILGLLYEEFVMGKNELGLLPDKTKEAAEDEASPDETSKLVADKKRKSTRRSVVEIDQVFSRKYEVDRRMSSEISINGIGIVNPFETANDAELMKKLSHDKREWEHLLALDEEMDDMEMEE</sequence>
<name>A0AAD9DCY6_9STRA</name>
<dbReference type="Proteomes" id="UP001224775">
    <property type="component" value="Unassembled WGS sequence"/>
</dbReference>
<dbReference type="SUPFAM" id="SSF103473">
    <property type="entry name" value="MFS general substrate transporter"/>
    <property type="match status" value="1"/>
</dbReference>
<dbReference type="InterPro" id="IPR011701">
    <property type="entry name" value="MFS"/>
</dbReference>
<evidence type="ECO:0000256" key="7">
    <source>
        <dbReference type="SAM" id="Phobius"/>
    </source>
</evidence>
<feature type="transmembrane region" description="Helical" evidence="7">
    <location>
        <begin position="370"/>
        <end position="395"/>
    </location>
</feature>
<dbReference type="AlphaFoldDB" id="A0AAD9DCY6"/>
<evidence type="ECO:0000256" key="3">
    <source>
        <dbReference type="ARBA" id="ARBA00022692"/>
    </source>
</evidence>
<gene>
    <name evidence="8" type="ORF">QTG54_007897</name>
</gene>
<keyword evidence="5 7" id="KW-0472">Membrane</keyword>
<reference evidence="8" key="1">
    <citation type="submission" date="2023-06" db="EMBL/GenBank/DDBJ databases">
        <title>Survivors Of The Sea: Transcriptome response of Skeletonema marinoi to long-term dormancy.</title>
        <authorList>
            <person name="Pinder M.I.M."/>
            <person name="Kourtchenko O."/>
            <person name="Robertson E.K."/>
            <person name="Larsson T."/>
            <person name="Maumus F."/>
            <person name="Osuna-Cruz C.M."/>
            <person name="Vancaester E."/>
            <person name="Stenow R."/>
            <person name="Vandepoele K."/>
            <person name="Ploug H."/>
            <person name="Bruchert V."/>
            <person name="Godhe A."/>
            <person name="Topel M."/>
        </authorList>
    </citation>
    <scope>NUCLEOTIDE SEQUENCE</scope>
    <source>
        <strain evidence="8">R05AC</strain>
    </source>
</reference>
<feature type="transmembrane region" description="Helical" evidence="7">
    <location>
        <begin position="140"/>
        <end position="162"/>
    </location>
</feature>
<dbReference type="PANTHER" id="PTHR23510:SF3">
    <property type="entry name" value="MAJOR FACILITATOR SUPERFAMILY DOMAIN-CONTAINING PROTEIN 8"/>
    <property type="match status" value="1"/>
</dbReference>
<dbReference type="EMBL" id="JATAAI010000013">
    <property type="protein sequence ID" value="KAK1741419.1"/>
    <property type="molecule type" value="Genomic_DNA"/>
</dbReference>
<keyword evidence="9" id="KW-1185">Reference proteome</keyword>
<evidence type="ECO:0000313" key="8">
    <source>
        <dbReference type="EMBL" id="KAK1741419.1"/>
    </source>
</evidence>
<feature type="transmembrane region" description="Helical" evidence="7">
    <location>
        <begin position="12"/>
        <end position="34"/>
    </location>
</feature>
<organism evidence="8 9">
    <name type="scientific">Skeletonema marinoi</name>
    <dbReference type="NCBI Taxonomy" id="267567"/>
    <lineage>
        <taxon>Eukaryota</taxon>
        <taxon>Sar</taxon>
        <taxon>Stramenopiles</taxon>
        <taxon>Ochrophyta</taxon>
        <taxon>Bacillariophyta</taxon>
        <taxon>Coscinodiscophyceae</taxon>
        <taxon>Thalassiosirophycidae</taxon>
        <taxon>Thalassiosirales</taxon>
        <taxon>Skeletonemataceae</taxon>
        <taxon>Skeletonema</taxon>
        <taxon>Skeletonema marinoi-dohrnii complex</taxon>
    </lineage>
</organism>
<feature type="transmembrane region" description="Helical" evidence="7">
    <location>
        <begin position="75"/>
        <end position="94"/>
    </location>
</feature>
<evidence type="ECO:0000313" key="9">
    <source>
        <dbReference type="Proteomes" id="UP001224775"/>
    </source>
</evidence>
<feature type="region of interest" description="Disordered" evidence="6">
    <location>
        <begin position="453"/>
        <end position="472"/>
    </location>
</feature>
<keyword evidence="2" id="KW-0813">Transport</keyword>
<dbReference type="InterPro" id="IPR051068">
    <property type="entry name" value="MFS_Domain-Containing_Protein"/>
</dbReference>
<comment type="caution">
    <text evidence="8">The sequence shown here is derived from an EMBL/GenBank/DDBJ whole genome shotgun (WGS) entry which is preliminary data.</text>
</comment>
<proteinExistence type="predicted"/>
<evidence type="ECO:0000256" key="1">
    <source>
        <dbReference type="ARBA" id="ARBA00004127"/>
    </source>
</evidence>
<evidence type="ECO:0000256" key="4">
    <source>
        <dbReference type="ARBA" id="ARBA00022989"/>
    </source>
</evidence>
<dbReference type="PANTHER" id="PTHR23510">
    <property type="entry name" value="INNER MEMBRANE TRANSPORT PROTEIN YAJR"/>
    <property type="match status" value="1"/>
</dbReference>
<feature type="transmembrane region" description="Helical" evidence="7">
    <location>
        <begin position="307"/>
        <end position="326"/>
    </location>
</feature>
<evidence type="ECO:0000256" key="2">
    <source>
        <dbReference type="ARBA" id="ARBA00022448"/>
    </source>
</evidence>
<keyword evidence="4 7" id="KW-1133">Transmembrane helix</keyword>
<protein>
    <submittedName>
        <fullName evidence="8">MFS transporter</fullName>
    </submittedName>
</protein>
<dbReference type="InterPro" id="IPR036259">
    <property type="entry name" value="MFS_trans_sf"/>
</dbReference>
<comment type="subcellular location">
    <subcellularLocation>
        <location evidence="1">Endomembrane system</location>
        <topology evidence="1">Multi-pass membrane protein</topology>
    </subcellularLocation>
</comment>
<evidence type="ECO:0000256" key="5">
    <source>
        <dbReference type="ARBA" id="ARBA00023136"/>
    </source>
</evidence>
<dbReference type="GO" id="GO:0022857">
    <property type="term" value="F:transmembrane transporter activity"/>
    <property type="evidence" value="ECO:0007669"/>
    <property type="project" value="InterPro"/>
</dbReference>
<feature type="transmembrane region" description="Helical" evidence="7">
    <location>
        <begin position="46"/>
        <end position="63"/>
    </location>
</feature>
<dbReference type="Pfam" id="PF07690">
    <property type="entry name" value="MFS_1"/>
    <property type="match status" value="1"/>
</dbReference>
<feature type="transmembrane region" description="Helical" evidence="7">
    <location>
        <begin position="415"/>
        <end position="435"/>
    </location>
</feature>
<feature type="transmembrane region" description="Helical" evidence="7">
    <location>
        <begin position="250"/>
        <end position="271"/>
    </location>
</feature>
<dbReference type="GO" id="GO:0012505">
    <property type="term" value="C:endomembrane system"/>
    <property type="evidence" value="ECO:0007669"/>
    <property type="project" value="UniProtKB-SubCell"/>
</dbReference>